<proteinExistence type="predicted"/>
<protein>
    <submittedName>
        <fullName evidence="2">Uncharacterized protein</fullName>
    </submittedName>
</protein>
<organism evidence="2">
    <name type="scientific">Arundo donax</name>
    <name type="common">Giant reed</name>
    <name type="synonym">Donax arundinaceus</name>
    <dbReference type="NCBI Taxonomy" id="35708"/>
    <lineage>
        <taxon>Eukaryota</taxon>
        <taxon>Viridiplantae</taxon>
        <taxon>Streptophyta</taxon>
        <taxon>Embryophyta</taxon>
        <taxon>Tracheophyta</taxon>
        <taxon>Spermatophyta</taxon>
        <taxon>Magnoliopsida</taxon>
        <taxon>Liliopsida</taxon>
        <taxon>Poales</taxon>
        <taxon>Poaceae</taxon>
        <taxon>PACMAD clade</taxon>
        <taxon>Arundinoideae</taxon>
        <taxon>Arundineae</taxon>
        <taxon>Arundo</taxon>
    </lineage>
</organism>
<dbReference type="EMBL" id="GBRH01258356">
    <property type="protein sequence ID" value="JAD39539.1"/>
    <property type="molecule type" value="Transcribed_RNA"/>
</dbReference>
<keyword evidence="1" id="KW-0732">Signal</keyword>
<sequence>MWKVGGGNEVGLAIVILALCHNGKASGEESETSTAVLSFTLYSAILDALQRT</sequence>
<reference evidence="2" key="1">
    <citation type="submission" date="2014-09" db="EMBL/GenBank/DDBJ databases">
        <authorList>
            <person name="Magalhaes I.L.F."/>
            <person name="Oliveira U."/>
            <person name="Santos F.R."/>
            <person name="Vidigal T.H.D.A."/>
            <person name="Brescovit A.D."/>
            <person name="Santos A.J."/>
        </authorList>
    </citation>
    <scope>NUCLEOTIDE SEQUENCE</scope>
    <source>
        <tissue evidence="2">Shoot tissue taken approximately 20 cm above the soil surface</tissue>
    </source>
</reference>
<accession>A0A0A8ZJI3</accession>
<reference evidence="2" key="2">
    <citation type="journal article" date="2015" name="Data Brief">
        <title>Shoot transcriptome of the giant reed, Arundo donax.</title>
        <authorList>
            <person name="Barrero R.A."/>
            <person name="Guerrero F.D."/>
            <person name="Moolhuijzen P."/>
            <person name="Goolsby J.A."/>
            <person name="Tidwell J."/>
            <person name="Bellgard S.E."/>
            <person name="Bellgard M.I."/>
        </authorList>
    </citation>
    <scope>NUCLEOTIDE SEQUENCE</scope>
    <source>
        <tissue evidence="2">Shoot tissue taken approximately 20 cm above the soil surface</tissue>
    </source>
</reference>
<feature type="signal peptide" evidence="1">
    <location>
        <begin position="1"/>
        <end position="27"/>
    </location>
</feature>
<dbReference type="AlphaFoldDB" id="A0A0A8ZJI3"/>
<evidence type="ECO:0000313" key="2">
    <source>
        <dbReference type="EMBL" id="JAD39539.1"/>
    </source>
</evidence>
<feature type="chain" id="PRO_5002045136" evidence="1">
    <location>
        <begin position="28"/>
        <end position="52"/>
    </location>
</feature>
<evidence type="ECO:0000256" key="1">
    <source>
        <dbReference type="SAM" id="SignalP"/>
    </source>
</evidence>
<name>A0A0A8ZJI3_ARUDO</name>